<dbReference type="EMBL" id="CATNWA010008259">
    <property type="protein sequence ID" value="CAI9555682.1"/>
    <property type="molecule type" value="Genomic_DNA"/>
</dbReference>
<evidence type="ECO:0000313" key="2">
    <source>
        <dbReference type="Proteomes" id="UP001162483"/>
    </source>
</evidence>
<evidence type="ECO:0000313" key="1">
    <source>
        <dbReference type="EMBL" id="CAI9555682.1"/>
    </source>
</evidence>
<feature type="non-terminal residue" evidence="1">
    <location>
        <position position="72"/>
    </location>
</feature>
<keyword evidence="2" id="KW-1185">Reference proteome</keyword>
<gene>
    <name evidence="1" type="ORF">SPARVUS_LOCUS4418716</name>
</gene>
<organism evidence="1 2">
    <name type="scientific">Staurois parvus</name>
    <dbReference type="NCBI Taxonomy" id="386267"/>
    <lineage>
        <taxon>Eukaryota</taxon>
        <taxon>Metazoa</taxon>
        <taxon>Chordata</taxon>
        <taxon>Craniata</taxon>
        <taxon>Vertebrata</taxon>
        <taxon>Euteleostomi</taxon>
        <taxon>Amphibia</taxon>
        <taxon>Batrachia</taxon>
        <taxon>Anura</taxon>
        <taxon>Neobatrachia</taxon>
        <taxon>Ranoidea</taxon>
        <taxon>Ranidae</taxon>
        <taxon>Staurois</taxon>
    </lineage>
</organism>
<accession>A0ABN9C7X0</accession>
<protein>
    <submittedName>
        <fullName evidence="1">Uncharacterized protein</fullName>
    </submittedName>
</protein>
<dbReference type="Proteomes" id="UP001162483">
    <property type="component" value="Unassembled WGS sequence"/>
</dbReference>
<comment type="caution">
    <text evidence="1">The sequence shown here is derived from an EMBL/GenBank/DDBJ whole genome shotgun (WGS) entry which is preliminary data.</text>
</comment>
<sequence length="72" mass="8077">MKERGQRMLKHTMCRSSQLSAELIAKDFQTLCALQKRFMEWVSVAEQLDPSLTSPSAMQSVRCNGVKLTSTG</sequence>
<proteinExistence type="predicted"/>
<name>A0ABN9C7X0_9NEOB</name>
<reference evidence="1" key="1">
    <citation type="submission" date="2023-05" db="EMBL/GenBank/DDBJ databases">
        <authorList>
            <person name="Stuckert A."/>
        </authorList>
    </citation>
    <scope>NUCLEOTIDE SEQUENCE</scope>
</reference>